<sequence>MICACYIIDQMLMAAGMARATYINKIALKPEDVSPTLSMGTTVDHVLSMIVPWIGGIVWMRFGYEYVFLGGALIAMINLLATNRVRIEKCTAVTQEIV</sequence>
<dbReference type="AlphaFoldDB" id="A0A645HW53"/>
<keyword evidence="1" id="KW-0812">Transmembrane</keyword>
<protein>
    <submittedName>
        <fullName evidence="2">Uncharacterized protein</fullName>
    </submittedName>
</protein>
<comment type="caution">
    <text evidence="2">The sequence shown here is derived from an EMBL/GenBank/DDBJ whole genome shotgun (WGS) entry which is preliminary data.</text>
</comment>
<dbReference type="InterPro" id="IPR036259">
    <property type="entry name" value="MFS_trans_sf"/>
</dbReference>
<keyword evidence="1" id="KW-0472">Membrane</keyword>
<proteinExistence type="predicted"/>
<gene>
    <name evidence="2" type="ORF">SDC9_190776</name>
</gene>
<name>A0A645HW53_9ZZZZ</name>
<keyword evidence="1" id="KW-1133">Transmembrane helix</keyword>
<evidence type="ECO:0000313" key="2">
    <source>
        <dbReference type="EMBL" id="MPN43217.1"/>
    </source>
</evidence>
<organism evidence="2">
    <name type="scientific">bioreactor metagenome</name>
    <dbReference type="NCBI Taxonomy" id="1076179"/>
    <lineage>
        <taxon>unclassified sequences</taxon>
        <taxon>metagenomes</taxon>
        <taxon>ecological metagenomes</taxon>
    </lineage>
</organism>
<feature type="transmembrane region" description="Helical" evidence="1">
    <location>
        <begin position="62"/>
        <end position="81"/>
    </location>
</feature>
<reference evidence="2" key="1">
    <citation type="submission" date="2019-08" db="EMBL/GenBank/DDBJ databases">
        <authorList>
            <person name="Kucharzyk K."/>
            <person name="Murdoch R.W."/>
            <person name="Higgins S."/>
            <person name="Loffler F."/>
        </authorList>
    </citation>
    <scope>NUCLEOTIDE SEQUENCE</scope>
</reference>
<dbReference type="EMBL" id="VSSQ01101479">
    <property type="protein sequence ID" value="MPN43217.1"/>
    <property type="molecule type" value="Genomic_DNA"/>
</dbReference>
<dbReference type="SUPFAM" id="SSF103473">
    <property type="entry name" value="MFS general substrate transporter"/>
    <property type="match status" value="1"/>
</dbReference>
<accession>A0A645HW53</accession>
<evidence type="ECO:0000256" key="1">
    <source>
        <dbReference type="SAM" id="Phobius"/>
    </source>
</evidence>